<reference evidence="1" key="1">
    <citation type="submission" date="2022-03" db="EMBL/GenBank/DDBJ databases">
        <authorList>
            <person name="Sayadi A."/>
        </authorList>
    </citation>
    <scope>NUCLEOTIDE SEQUENCE</scope>
</reference>
<proteinExistence type="predicted"/>
<organism evidence="1 2">
    <name type="scientific">Acanthoscelides obtectus</name>
    <name type="common">Bean weevil</name>
    <name type="synonym">Bruchus obtectus</name>
    <dbReference type="NCBI Taxonomy" id="200917"/>
    <lineage>
        <taxon>Eukaryota</taxon>
        <taxon>Metazoa</taxon>
        <taxon>Ecdysozoa</taxon>
        <taxon>Arthropoda</taxon>
        <taxon>Hexapoda</taxon>
        <taxon>Insecta</taxon>
        <taxon>Pterygota</taxon>
        <taxon>Neoptera</taxon>
        <taxon>Endopterygota</taxon>
        <taxon>Coleoptera</taxon>
        <taxon>Polyphaga</taxon>
        <taxon>Cucujiformia</taxon>
        <taxon>Chrysomeloidea</taxon>
        <taxon>Chrysomelidae</taxon>
        <taxon>Bruchinae</taxon>
        <taxon>Bruchini</taxon>
        <taxon>Acanthoscelides</taxon>
    </lineage>
</organism>
<evidence type="ECO:0008006" key="3">
    <source>
        <dbReference type="Google" id="ProtNLM"/>
    </source>
</evidence>
<dbReference type="Proteomes" id="UP001152888">
    <property type="component" value="Unassembled WGS sequence"/>
</dbReference>
<dbReference type="EMBL" id="CAKOFQ010007022">
    <property type="protein sequence ID" value="CAH1987616.1"/>
    <property type="molecule type" value="Genomic_DNA"/>
</dbReference>
<name>A0A9P0L8T6_ACAOB</name>
<evidence type="ECO:0000313" key="1">
    <source>
        <dbReference type="EMBL" id="CAH1987616.1"/>
    </source>
</evidence>
<sequence>MYHCARGIFSSTTHQRIALNSFLKNCIQMLDHPPYSHDLIPGDFLFACEVTAESTQLPTRDNRAVSNSQLINSLNVCLKPAK</sequence>
<dbReference type="AlphaFoldDB" id="A0A9P0L8T6"/>
<gene>
    <name evidence="1" type="ORF">ACAOBT_LOCUS17949</name>
</gene>
<protein>
    <recommendedName>
        <fullName evidence="3">Histone-lysine N-methyltransferase SETMAR</fullName>
    </recommendedName>
</protein>
<accession>A0A9P0L8T6</accession>
<evidence type="ECO:0000313" key="2">
    <source>
        <dbReference type="Proteomes" id="UP001152888"/>
    </source>
</evidence>
<keyword evidence="2" id="KW-1185">Reference proteome</keyword>
<comment type="caution">
    <text evidence="1">The sequence shown here is derived from an EMBL/GenBank/DDBJ whole genome shotgun (WGS) entry which is preliminary data.</text>
</comment>